<proteinExistence type="predicted"/>
<feature type="coiled-coil region" evidence="1">
    <location>
        <begin position="128"/>
        <end position="174"/>
    </location>
</feature>
<dbReference type="EMBL" id="JACJSG010000046">
    <property type="protein sequence ID" value="MBD2504160.1"/>
    <property type="molecule type" value="Genomic_DNA"/>
</dbReference>
<gene>
    <name evidence="3" type="ORF">H6G83_26715</name>
</gene>
<organism evidence="3 4">
    <name type="scientific">Anabaena azotica FACHB-119</name>
    <dbReference type="NCBI Taxonomy" id="947527"/>
    <lineage>
        <taxon>Bacteria</taxon>
        <taxon>Bacillati</taxon>
        <taxon>Cyanobacteriota</taxon>
        <taxon>Cyanophyceae</taxon>
        <taxon>Nostocales</taxon>
        <taxon>Nostocaceae</taxon>
        <taxon>Anabaena</taxon>
        <taxon>Anabaena azotica</taxon>
    </lineage>
</organism>
<reference evidence="3 4" key="1">
    <citation type="journal article" date="2020" name="ISME J.">
        <title>Comparative genomics reveals insights into cyanobacterial evolution and habitat adaptation.</title>
        <authorList>
            <person name="Chen M.Y."/>
            <person name="Teng W.K."/>
            <person name="Zhao L."/>
            <person name="Hu C.X."/>
            <person name="Zhou Y.K."/>
            <person name="Han B.P."/>
            <person name="Song L.R."/>
            <person name="Shu W.S."/>
        </authorList>
    </citation>
    <scope>NUCLEOTIDE SEQUENCE [LARGE SCALE GENOMIC DNA]</scope>
    <source>
        <strain evidence="3 4">FACHB-119</strain>
    </source>
</reference>
<sequence>MLQSQLSNGESNDNPDNYSLSPEYGNGGPPGEPPRPGSVDIQQELDRLEEIILSSFRIPLTGRTLVDEEKLLEQLDFIRVSLPSVFQEAAAILEQKQEILLEAEEYGQQLVDAAQAKRAQILAESDIVRQAKQEADQLRRACQQECEEMMQETLTEIDRKRRACQQECEEMRQTAIAQAQEIEGGADEYADHVLEGIEQDLKDMLRIITNGRQQLRSDSQAQRNSHSQKKK</sequence>
<feature type="compositionally biased region" description="Polar residues" evidence="2">
    <location>
        <begin position="212"/>
        <end position="225"/>
    </location>
</feature>
<evidence type="ECO:0000313" key="4">
    <source>
        <dbReference type="Proteomes" id="UP000661112"/>
    </source>
</evidence>
<evidence type="ECO:0000313" key="3">
    <source>
        <dbReference type="EMBL" id="MBD2504160.1"/>
    </source>
</evidence>
<keyword evidence="4" id="KW-1185">Reference proteome</keyword>
<protein>
    <submittedName>
        <fullName evidence="3">DivIVA domain-containing protein</fullName>
    </submittedName>
</protein>
<feature type="compositionally biased region" description="Polar residues" evidence="2">
    <location>
        <begin position="1"/>
        <end position="20"/>
    </location>
</feature>
<evidence type="ECO:0000256" key="1">
    <source>
        <dbReference type="SAM" id="Coils"/>
    </source>
</evidence>
<feature type="region of interest" description="Disordered" evidence="2">
    <location>
        <begin position="212"/>
        <end position="231"/>
    </location>
</feature>
<evidence type="ECO:0000256" key="2">
    <source>
        <dbReference type="SAM" id="MobiDB-lite"/>
    </source>
</evidence>
<dbReference type="Proteomes" id="UP000661112">
    <property type="component" value="Unassembled WGS sequence"/>
</dbReference>
<comment type="caution">
    <text evidence="3">The sequence shown here is derived from an EMBL/GenBank/DDBJ whole genome shotgun (WGS) entry which is preliminary data.</text>
</comment>
<accession>A0ABR8DAD7</accession>
<keyword evidence="1" id="KW-0175">Coiled coil</keyword>
<dbReference type="RefSeq" id="WP_190477679.1">
    <property type="nucleotide sequence ID" value="NZ_JACJSG010000046.1"/>
</dbReference>
<name>A0ABR8DAD7_9NOST</name>
<feature type="region of interest" description="Disordered" evidence="2">
    <location>
        <begin position="1"/>
        <end position="39"/>
    </location>
</feature>